<dbReference type="InterPro" id="IPR011683">
    <property type="entry name" value="Glyco_hydro_53"/>
</dbReference>
<keyword evidence="8" id="KW-0472">Membrane</keyword>
<dbReference type="InterPro" id="IPR017853">
    <property type="entry name" value="GH"/>
</dbReference>
<protein>
    <recommendedName>
        <fullName evidence="4 7">Arabinogalactan endo-beta-1,4-galactanase</fullName>
        <ecNumber evidence="4 7">3.2.1.89</ecNumber>
    </recommendedName>
</protein>
<dbReference type="Pfam" id="PF18565">
    <property type="entry name" value="Glyco_hydro2_C5"/>
    <property type="match status" value="1"/>
</dbReference>
<evidence type="ECO:0000313" key="10">
    <source>
        <dbReference type="EMBL" id="ARN77257.1"/>
    </source>
</evidence>
<dbReference type="Gene3D" id="2.60.40.10">
    <property type="entry name" value="Immunoglobulins"/>
    <property type="match status" value="1"/>
</dbReference>
<keyword evidence="11" id="KW-1185">Reference proteome</keyword>
<comment type="similarity">
    <text evidence="3 7">Belongs to the glycosyl hydrolase 53 family.</text>
</comment>
<evidence type="ECO:0000256" key="6">
    <source>
        <dbReference type="ARBA" id="ARBA00023295"/>
    </source>
</evidence>
<evidence type="ECO:0000256" key="8">
    <source>
        <dbReference type="SAM" id="Phobius"/>
    </source>
</evidence>
<evidence type="ECO:0000256" key="7">
    <source>
        <dbReference type="RuleBase" id="RU361192"/>
    </source>
</evidence>
<evidence type="ECO:0000256" key="4">
    <source>
        <dbReference type="ARBA" id="ARBA00012556"/>
    </source>
</evidence>
<evidence type="ECO:0000256" key="3">
    <source>
        <dbReference type="ARBA" id="ARBA00010687"/>
    </source>
</evidence>
<keyword evidence="8" id="KW-1133">Transmembrane helix</keyword>
<dbReference type="SUPFAM" id="SSF51445">
    <property type="entry name" value="(Trans)glycosidases"/>
    <property type="match status" value="1"/>
</dbReference>
<evidence type="ECO:0000256" key="2">
    <source>
        <dbReference type="ARBA" id="ARBA00007401"/>
    </source>
</evidence>
<dbReference type="PANTHER" id="PTHR34983:SF1">
    <property type="entry name" value="ARABINOGALACTAN ENDO-BETA-1,4-GALACTANASE A"/>
    <property type="match status" value="1"/>
</dbReference>
<keyword evidence="6 7" id="KW-0326">Glycosidase</keyword>
<dbReference type="EMBL" id="CP019344">
    <property type="protein sequence ID" value="ARN77257.1"/>
    <property type="molecule type" value="Genomic_DNA"/>
</dbReference>
<dbReference type="STRING" id="331648.BST97_04265"/>
<dbReference type="InterPro" id="IPR040605">
    <property type="entry name" value="Glyco_hydro2_dom5"/>
</dbReference>
<dbReference type="InterPro" id="IPR013783">
    <property type="entry name" value="Ig-like_fold"/>
</dbReference>
<dbReference type="Pfam" id="PF07745">
    <property type="entry name" value="Glyco_hydro_53"/>
    <property type="match status" value="1"/>
</dbReference>
<evidence type="ECO:0000256" key="5">
    <source>
        <dbReference type="ARBA" id="ARBA00022801"/>
    </source>
</evidence>
<keyword evidence="8" id="KW-0812">Transmembrane</keyword>
<reference evidence="10 11" key="1">
    <citation type="submission" date="2016-11" db="EMBL/GenBank/DDBJ databases">
        <title>Trade-off between light-utilization and light-protection in marine flavobacteria.</title>
        <authorList>
            <person name="Kumagai Y."/>
        </authorList>
    </citation>
    <scope>NUCLEOTIDE SEQUENCE [LARGE SCALE GENOMIC DNA]</scope>
    <source>
        <strain evidence="10 11">JCM 13191</strain>
    </source>
</reference>
<evidence type="ECO:0000259" key="9">
    <source>
        <dbReference type="Pfam" id="PF18565"/>
    </source>
</evidence>
<comment type="catalytic activity">
    <reaction evidence="1 7">
        <text>The enzyme specifically hydrolyzes (1-&gt;4)-beta-D-galactosidic linkages in type I arabinogalactans.</text>
        <dbReference type="EC" id="3.2.1.89"/>
    </reaction>
</comment>
<organism evidence="10 11">
    <name type="scientific">Nonlabens spongiae</name>
    <dbReference type="NCBI Taxonomy" id="331648"/>
    <lineage>
        <taxon>Bacteria</taxon>
        <taxon>Pseudomonadati</taxon>
        <taxon>Bacteroidota</taxon>
        <taxon>Flavobacteriia</taxon>
        <taxon>Flavobacteriales</taxon>
        <taxon>Flavobacteriaceae</taxon>
        <taxon>Nonlabens</taxon>
    </lineage>
</organism>
<evidence type="ECO:0000256" key="1">
    <source>
        <dbReference type="ARBA" id="ARBA00001695"/>
    </source>
</evidence>
<keyword evidence="5 7" id="KW-0378">Hydrolase</keyword>
<accession>A0A1W6MI59</accession>
<feature type="domain" description="Glycoside hydrolase family 2" evidence="9">
    <location>
        <begin position="85"/>
        <end position="183"/>
    </location>
</feature>
<comment type="similarity">
    <text evidence="2">Belongs to the glycosyl hydrolase 2 family.</text>
</comment>
<evidence type="ECO:0000313" key="11">
    <source>
        <dbReference type="Proteomes" id="UP000193431"/>
    </source>
</evidence>
<sequence length="515" mass="58147">MNSAVKIKLLKYKIMNLFRFKNLSSICVNVLFIIGFAILLQSCKEKSKVNDSSVTAIEEEPNLKGYTEYYQVETGEPVALVFASYKTTMLADGKDQSLLRISATDSSGMEIKNIHKPFKISVKGDARVSAEDGSELKQVSQSDTLSVWQSNIENGVQKLYLIAGKTVDRIQVEVSSEGLRNASHEIHTIPDDVELLQPTADQITPSSKITPEMLGADISFLPQLEARGMKFYDKGVEKDAISILKDHGLNYVRLRIFVNPENPQGYSPEKGFCDLDHTLAMAKRVKDAGMNLLLDFHYSDTWADPQKQFKPKAWEGLDFNQLKTQLNTYTKSVLNKLKAQGTLPDMVQVGNEINHGMVWPEGHISNLDNLAGLLKSGVSAVREVDPEITVMMHLALGGQNEETVFWFDNMIARGVEFDIIGLSYYPIWHCTLDDLNSNAHDLINRYQKDVNVVEYSAFKKAVNDLAFSLPDDRRNGTCIWEPLNTWSKIFDEEGRPLEELEYYDQFALDYLMKKD</sequence>
<dbReference type="GO" id="GO:0015926">
    <property type="term" value="F:glucosidase activity"/>
    <property type="evidence" value="ECO:0007669"/>
    <property type="project" value="InterPro"/>
</dbReference>
<dbReference type="GO" id="GO:0031218">
    <property type="term" value="F:arabinogalactan endo-1,4-beta-galactosidase activity"/>
    <property type="evidence" value="ECO:0007669"/>
    <property type="project" value="UniProtKB-EC"/>
</dbReference>
<dbReference type="AlphaFoldDB" id="A0A1W6MI59"/>
<gene>
    <name evidence="10" type="ORF">BST97_04265</name>
</gene>
<dbReference type="EC" id="3.2.1.89" evidence="4 7"/>
<proteinExistence type="inferred from homology"/>
<dbReference type="Gene3D" id="3.20.20.80">
    <property type="entry name" value="Glycosidases"/>
    <property type="match status" value="1"/>
</dbReference>
<dbReference type="GO" id="GO:0045490">
    <property type="term" value="P:pectin catabolic process"/>
    <property type="evidence" value="ECO:0007669"/>
    <property type="project" value="TreeGrafter"/>
</dbReference>
<dbReference type="Proteomes" id="UP000193431">
    <property type="component" value="Chromosome"/>
</dbReference>
<dbReference type="PANTHER" id="PTHR34983">
    <property type="entry name" value="ARABINOGALACTAN ENDO-BETA-1,4-GALACTANASE A"/>
    <property type="match status" value="1"/>
</dbReference>
<feature type="transmembrane region" description="Helical" evidence="8">
    <location>
        <begin position="20"/>
        <end position="40"/>
    </location>
</feature>
<name>A0A1W6MI59_9FLAO</name>